<dbReference type="PROSITE" id="PS50800">
    <property type="entry name" value="SAP"/>
    <property type="match status" value="1"/>
</dbReference>
<evidence type="ECO:0007829" key="4">
    <source>
        <dbReference type="PeptideAtlas" id="A0A0P0VY62"/>
    </source>
</evidence>
<reference evidence="2 3" key="2">
    <citation type="journal article" date="2013" name="Plant Cell Physiol.">
        <title>Rice Annotation Project Database (RAP-DB): an integrative and interactive database for rice genomics.</title>
        <authorList>
            <person name="Sakai H."/>
            <person name="Lee S.S."/>
            <person name="Tanaka T."/>
            <person name="Numa H."/>
            <person name="Kim J."/>
            <person name="Kawahara Y."/>
            <person name="Wakimoto H."/>
            <person name="Yang C.C."/>
            <person name="Iwamoto M."/>
            <person name="Abe T."/>
            <person name="Yamada Y."/>
            <person name="Muto A."/>
            <person name="Inokuchi H."/>
            <person name="Ikemura T."/>
            <person name="Matsumoto T."/>
            <person name="Sasaki T."/>
            <person name="Itoh T."/>
        </authorList>
    </citation>
    <scope>NUCLEOTIDE SEQUENCE [LARGE SCALE GENOMIC DNA]</scope>
    <source>
        <strain evidence="3">cv. Nipponbare</strain>
    </source>
</reference>
<dbReference type="AlphaFoldDB" id="A0A0P0VY62"/>
<dbReference type="EMBL" id="AP014959">
    <property type="protein sequence ID" value="BAS84462.1"/>
    <property type="molecule type" value="Genomic_DNA"/>
</dbReference>
<dbReference type="Gene3D" id="1.10.720.30">
    <property type="entry name" value="SAP domain"/>
    <property type="match status" value="1"/>
</dbReference>
<proteinExistence type="evidence at protein level"/>
<organism evidence="2 3">
    <name type="scientific">Oryza sativa subsp. japonica</name>
    <name type="common">Rice</name>
    <dbReference type="NCBI Taxonomy" id="39947"/>
    <lineage>
        <taxon>Eukaryota</taxon>
        <taxon>Viridiplantae</taxon>
        <taxon>Streptophyta</taxon>
        <taxon>Embryophyta</taxon>
        <taxon>Tracheophyta</taxon>
        <taxon>Spermatophyta</taxon>
        <taxon>Magnoliopsida</taxon>
        <taxon>Liliopsida</taxon>
        <taxon>Poales</taxon>
        <taxon>Poaceae</taxon>
        <taxon>BOP clade</taxon>
        <taxon>Oryzoideae</taxon>
        <taxon>Oryzeae</taxon>
        <taxon>Oryzinae</taxon>
        <taxon>Oryza</taxon>
        <taxon>Oryza sativa</taxon>
    </lineage>
</organism>
<evidence type="ECO:0000313" key="3">
    <source>
        <dbReference type="Proteomes" id="UP000059680"/>
    </source>
</evidence>
<name>A0A0P0VY62_ORYSJ</name>
<protein>
    <submittedName>
        <fullName evidence="2">Os03g0383800 protein</fullName>
    </submittedName>
</protein>
<dbReference type="PANTHER" id="PTHR47031">
    <property type="entry name" value="SAP DNA-BINDING DOMAIN-CONTAINING PROTEIN"/>
    <property type="match status" value="1"/>
</dbReference>
<keyword evidence="3" id="KW-1185">Reference proteome</keyword>
<feature type="non-terminal residue" evidence="2">
    <location>
        <position position="48"/>
    </location>
</feature>
<keyword evidence="4 5" id="KW-1267">Proteomics identification</keyword>
<sequence length="48" mass="5797">MSSYPVLNNRPIDQWRVTDLKDELRKRRLPVKGLKDELVRRLFESIQS</sequence>
<evidence type="ECO:0007829" key="5">
    <source>
        <dbReference type="ProteomicsDB" id="A0A0P0VY62"/>
    </source>
</evidence>
<accession>A0A0P0VY62</accession>
<dbReference type="ExpressionAtlas" id="A0A0P0VY62">
    <property type="expression patterns" value="baseline and differential"/>
</dbReference>
<dbReference type="Proteomes" id="UP000059680">
    <property type="component" value="Chromosome 3"/>
</dbReference>
<dbReference type="SUPFAM" id="SSF68906">
    <property type="entry name" value="SAP domain"/>
    <property type="match status" value="1"/>
</dbReference>
<dbReference type="InterPro" id="IPR003034">
    <property type="entry name" value="SAP_dom"/>
</dbReference>
<dbReference type="PANTHER" id="PTHR47031:SF3">
    <property type="entry name" value="SAP DOMAIN-CONTAINING PROTEIN"/>
    <property type="match status" value="1"/>
</dbReference>
<dbReference type="SMART" id="SM00513">
    <property type="entry name" value="SAP"/>
    <property type="match status" value="1"/>
</dbReference>
<feature type="domain" description="SAP" evidence="1">
    <location>
        <begin position="12"/>
        <end position="46"/>
    </location>
</feature>
<dbReference type="Gramene" id="Os03t0383800-01">
    <property type="protein sequence ID" value="Os03t0383800-01"/>
    <property type="gene ID" value="Os03g0383800"/>
</dbReference>
<evidence type="ECO:0000313" key="2">
    <source>
        <dbReference type="EMBL" id="BAS84462.1"/>
    </source>
</evidence>
<gene>
    <name evidence="2" type="ordered locus">Os03g0383800</name>
    <name evidence="2" type="ORF">OSNPB_030383800</name>
</gene>
<reference evidence="2 3" key="3">
    <citation type="journal article" date="2013" name="Rice">
        <title>Improvement of the Oryza sativa Nipponbare reference genome using next generation sequence and optical map data.</title>
        <authorList>
            <person name="Kawahara Y."/>
            <person name="de la Bastide M."/>
            <person name="Hamilton J.P."/>
            <person name="Kanamori H."/>
            <person name="McCombie W.R."/>
            <person name="Ouyang S."/>
            <person name="Schwartz D.C."/>
            <person name="Tanaka T."/>
            <person name="Wu J."/>
            <person name="Zhou S."/>
            <person name="Childs K.L."/>
            <person name="Davidson R.M."/>
            <person name="Lin H."/>
            <person name="Quesada-Ocampo L."/>
            <person name="Vaillancourt B."/>
            <person name="Sakai H."/>
            <person name="Lee S.S."/>
            <person name="Kim J."/>
            <person name="Numa H."/>
            <person name="Itoh T."/>
            <person name="Buell C.R."/>
            <person name="Matsumoto T."/>
        </authorList>
    </citation>
    <scope>NUCLEOTIDE SEQUENCE [LARGE SCALE GENOMIC DNA]</scope>
    <source>
        <strain evidence="3">cv. Nipponbare</strain>
    </source>
</reference>
<evidence type="ECO:0000259" key="1">
    <source>
        <dbReference type="PROSITE" id="PS50800"/>
    </source>
</evidence>
<reference evidence="3" key="1">
    <citation type="journal article" date="2005" name="Nature">
        <title>The map-based sequence of the rice genome.</title>
        <authorList>
            <consortium name="International rice genome sequencing project (IRGSP)"/>
            <person name="Matsumoto T."/>
            <person name="Wu J."/>
            <person name="Kanamori H."/>
            <person name="Katayose Y."/>
            <person name="Fujisawa M."/>
            <person name="Namiki N."/>
            <person name="Mizuno H."/>
            <person name="Yamamoto K."/>
            <person name="Antonio B.A."/>
            <person name="Baba T."/>
            <person name="Sakata K."/>
            <person name="Nagamura Y."/>
            <person name="Aoki H."/>
            <person name="Arikawa K."/>
            <person name="Arita K."/>
            <person name="Bito T."/>
            <person name="Chiden Y."/>
            <person name="Fujitsuka N."/>
            <person name="Fukunaka R."/>
            <person name="Hamada M."/>
            <person name="Harada C."/>
            <person name="Hayashi A."/>
            <person name="Hijishita S."/>
            <person name="Honda M."/>
            <person name="Hosokawa S."/>
            <person name="Ichikawa Y."/>
            <person name="Idonuma A."/>
            <person name="Iijima M."/>
            <person name="Ikeda M."/>
            <person name="Ikeno M."/>
            <person name="Ito K."/>
            <person name="Ito S."/>
            <person name="Ito T."/>
            <person name="Ito Y."/>
            <person name="Ito Y."/>
            <person name="Iwabuchi A."/>
            <person name="Kamiya K."/>
            <person name="Karasawa W."/>
            <person name="Kurita K."/>
            <person name="Katagiri S."/>
            <person name="Kikuta A."/>
            <person name="Kobayashi H."/>
            <person name="Kobayashi N."/>
            <person name="Machita K."/>
            <person name="Maehara T."/>
            <person name="Masukawa M."/>
            <person name="Mizubayashi T."/>
            <person name="Mukai Y."/>
            <person name="Nagasaki H."/>
            <person name="Nagata Y."/>
            <person name="Naito S."/>
            <person name="Nakashima M."/>
            <person name="Nakama Y."/>
            <person name="Nakamichi Y."/>
            <person name="Nakamura M."/>
            <person name="Meguro A."/>
            <person name="Negishi M."/>
            <person name="Ohta I."/>
            <person name="Ohta T."/>
            <person name="Okamoto M."/>
            <person name="Ono N."/>
            <person name="Saji S."/>
            <person name="Sakaguchi M."/>
            <person name="Sakai K."/>
            <person name="Shibata M."/>
            <person name="Shimokawa T."/>
            <person name="Song J."/>
            <person name="Takazaki Y."/>
            <person name="Terasawa K."/>
            <person name="Tsugane M."/>
            <person name="Tsuji K."/>
            <person name="Ueda S."/>
            <person name="Waki K."/>
            <person name="Yamagata H."/>
            <person name="Yamamoto M."/>
            <person name="Yamamoto S."/>
            <person name="Yamane H."/>
            <person name="Yoshiki S."/>
            <person name="Yoshihara R."/>
            <person name="Yukawa K."/>
            <person name="Zhong H."/>
            <person name="Yano M."/>
            <person name="Yuan Q."/>
            <person name="Ouyang S."/>
            <person name="Liu J."/>
            <person name="Jones K.M."/>
            <person name="Gansberger K."/>
            <person name="Moffat K."/>
            <person name="Hill J."/>
            <person name="Bera J."/>
            <person name="Fadrosh D."/>
            <person name="Jin S."/>
            <person name="Johri S."/>
            <person name="Kim M."/>
            <person name="Overton L."/>
            <person name="Reardon M."/>
            <person name="Tsitrin T."/>
            <person name="Vuong H."/>
            <person name="Weaver B."/>
            <person name="Ciecko A."/>
            <person name="Tallon L."/>
            <person name="Jackson J."/>
            <person name="Pai G."/>
            <person name="Aken S.V."/>
            <person name="Utterback T."/>
            <person name="Reidmuller S."/>
            <person name="Feldblyum T."/>
            <person name="Hsiao J."/>
            <person name="Zismann V."/>
            <person name="Iobst S."/>
            <person name="de Vazeille A.R."/>
            <person name="Buell C.R."/>
            <person name="Ying K."/>
            <person name="Li Y."/>
            <person name="Lu T."/>
            <person name="Huang Y."/>
            <person name="Zhao Q."/>
            <person name="Feng Q."/>
            <person name="Zhang L."/>
            <person name="Zhu J."/>
            <person name="Weng Q."/>
            <person name="Mu J."/>
            <person name="Lu Y."/>
            <person name="Fan D."/>
            <person name="Liu Y."/>
            <person name="Guan J."/>
            <person name="Zhang Y."/>
            <person name="Yu S."/>
            <person name="Liu X."/>
            <person name="Zhang Y."/>
            <person name="Hong G."/>
            <person name="Han B."/>
            <person name="Choisne N."/>
            <person name="Demange N."/>
            <person name="Orjeda G."/>
            <person name="Samain S."/>
            <person name="Cattolico L."/>
            <person name="Pelletier E."/>
            <person name="Couloux A."/>
            <person name="Segurens B."/>
            <person name="Wincker P."/>
            <person name="D'Hont A."/>
            <person name="Scarpelli C."/>
            <person name="Weissenbach J."/>
            <person name="Salanoubat M."/>
            <person name="Quetier F."/>
            <person name="Yu Y."/>
            <person name="Kim H.R."/>
            <person name="Rambo T."/>
            <person name="Currie J."/>
            <person name="Collura K."/>
            <person name="Luo M."/>
            <person name="Yang T."/>
            <person name="Ammiraju J.S.S."/>
            <person name="Engler F."/>
            <person name="Soderlund C."/>
            <person name="Wing R.A."/>
            <person name="Palmer L.E."/>
            <person name="de la Bastide M."/>
            <person name="Spiegel L."/>
            <person name="Nascimento L."/>
            <person name="Zutavern T."/>
            <person name="O'Shaughnessy A."/>
            <person name="Dike S."/>
            <person name="Dedhia N."/>
            <person name="Preston R."/>
            <person name="Balija V."/>
            <person name="McCombie W.R."/>
            <person name="Chow T."/>
            <person name="Chen H."/>
            <person name="Chung M."/>
            <person name="Chen C."/>
            <person name="Shaw J."/>
            <person name="Wu H."/>
            <person name="Hsiao K."/>
            <person name="Chao Y."/>
            <person name="Chu M."/>
            <person name="Cheng C."/>
            <person name="Hour A."/>
            <person name="Lee P."/>
            <person name="Lin S."/>
            <person name="Lin Y."/>
            <person name="Liou J."/>
            <person name="Liu S."/>
            <person name="Hsing Y."/>
            <person name="Raghuvanshi S."/>
            <person name="Mohanty A."/>
            <person name="Bharti A.K."/>
            <person name="Gaur A."/>
            <person name="Gupta V."/>
            <person name="Kumar D."/>
            <person name="Ravi V."/>
            <person name="Vij S."/>
            <person name="Kapur A."/>
            <person name="Khurana P."/>
            <person name="Khurana P."/>
            <person name="Khurana J.P."/>
            <person name="Tyagi A.K."/>
            <person name="Gaikwad K."/>
            <person name="Singh A."/>
            <person name="Dalal V."/>
            <person name="Srivastava S."/>
            <person name="Dixit A."/>
            <person name="Pal A.K."/>
            <person name="Ghazi I.A."/>
            <person name="Yadav M."/>
            <person name="Pandit A."/>
            <person name="Bhargava A."/>
            <person name="Sureshbabu K."/>
            <person name="Batra K."/>
            <person name="Sharma T.R."/>
            <person name="Mohapatra T."/>
            <person name="Singh N.K."/>
            <person name="Messing J."/>
            <person name="Nelson A.B."/>
            <person name="Fuks G."/>
            <person name="Kavchok S."/>
            <person name="Keizer G."/>
            <person name="Linton E."/>
            <person name="Llaca V."/>
            <person name="Song R."/>
            <person name="Tanyolac B."/>
            <person name="Young S."/>
            <person name="Ho-Il K."/>
            <person name="Hahn J.H."/>
            <person name="Sangsakoo G."/>
            <person name="Vanavichit A."/>
            <person name="de Mattos Luiz.A.T."/>
            <person name="Zimmer P.D."/>
            <person name="Malone G."/>
            <person name="Dellagostin O."/>
            <person name="de Oliveira A.C."/>
            <person name="Bevan M."/>
            <person name="Bancroft I."/>
            <person name="Minx P."/>
            <person name="Cordum H."/>
            <person name="Wilson R."/>
            <person name="Cheng Z."/>
            <person name="Jin W."/>
            <person name="Jiang J."/>
            <person name="Leong S.A."/>
            <person name="Iwama H."/>
            <person name="Gojobori T."/>
            <person name="Itoh T."/>
            <person name="Niimura Y."/>
            <person name="Fujii Y."/>
            <person name="Habara T."/>
            <person name="Sakai H."/>
            <person name="Sato Y."/>
            <person name="Wilson G."/>
            <person name="Kumar K."/>
            <person name="McCouch S."/>
            <person name="Juretic N."/>
            <person name="Hoen D."/>
            <person name="Wright S."/>
            <person name="Bruskiewich R."/>
            <person name="Bureau T."/>
            <person name="Miyao A."/>
            <person name="Hirochika H."/>
            <person name="Nishikawa T."/>
            <person name="Kadowaki K."/>
            <person name="Sugiura M."/>
            <person name="Burr B."/>
            <person name="Sasaki T."/>
        </authorList>
    </citation>
    <scope>NUCLEOTIDE SEQUENCE [LARGE SCALE GENOMIC DNA]</scope>
    <source>
        <strain evidence="3">cv. Nipponbare</strain>
    </source>
</reference>
<dbReference type="Pfam" id="PF02037">
    <property type="entry name" value="SAP"/>
    <property type="match status" value="1"/>
</dbReference>
<dbReference type="InterPro" id="IPR036361">
    <property type="entry name" value="SAP_dom_sf"/>
</dbReference>